<reference evidence="4 5" key="1">
    <citation type="submission" date="2016-10" db="EMBL/GenBank/DDBJ databases">
        <title>Proteomics and genomics reveal pathogen-plant mechanisms compatible with a hemibiotrophic lifestyle of Diplodia corticola.</title>
        <authorList>
            <person name="Fernandes I."/>
            <person name="De Jonge R."/>
            <person name="Van De Peer Y."/>
            <person name="Devreese B."/>
            <person name="Alves A."/>
            <person name="Esteves A.C."/>
        </authorList>
    </citation>
    <scope>NUCLEOTIDE SEQUENCE [LARGE SCALE GENOMIC DNA]</scope>
    <source>
        <strain evidence="4 5">CBS 112549</strain>
    </source>
</reference>
<dbReference type="RefSeq" id="XP_020131206.1">
    <property type="nucleotide sequence ID" value="XM_020271917.1"/>
</dbReference>
<dbReference type="SUPFAM" id="SSF53474">
    <property type="entry name" value="alpha/beta-Hydrolases"/>
    <property type="match status" value="1"/>
</dbReference>
<evidence type="ECO:0000256" key="2">
    <source>
        <dbReference type="ARBA" id="ARBA00038334"/>
    </source>
</evidence>
<dbReference type="PRINTS" id="PR00412">
    <property type="entry name" value="EPOXHYDRLASE"/>
</dbReference>
<keyword evidence="1 4" id="KW-0378">Hydrolase</keyword>
<dbReference type="GeneID" id="31012176"/>
<dbReference type="Proteomes" id="UP000183809">
    <property type="component" value="Unassembled WGS sequence"/>
</dbReference>
<proteinExistence type="inferred from homology"/>
<organism evidence="4 5">
    <name type="scientific">Diplodia corticola</name>
    <dbReference type="NCBI Taxonomy" id="236234"/>
    <lineage>
        <taxon>Eukaryota</taxon>
        <taxon>Fungi</taxon>
        <taxon>Dikarya</taxon>
        <taxon>Ascomycota</taxon>
        <taxon>Pezizomycotina</taxon>
        <taxon>Dothideomycetes</taxon>
        <taxon>Dothideomycetes incertae sedis</taxon>
        <taxon>Botryosphaeriales</taxon>
        <taxon>Botryosphaeriaceae</taxon>
        <taxon>Diplodia</taxon>
    </lineage>
</organism>
<keyword evidence="5" id="KW-1185">Reference proteome</keyword>
<dbReference type="InterPro" id="IPR029058">
    <property type="entry name" value="AB_hydrolase_fold"/>
</dbReference>
<protein>
    <submittedName>
        <fullName evidence="4">Epoxide hydrolase</fullName>
    </submittedName>
</protein>
<name>A0A1J9R417_9PEZI</name>
<dbReference type="EMBL" id="MNUE01000019">
    <property type="protein sequence ID" value="OJD34946.1"/>
    <property type="molecule type" value="Genomic_DNA"/>
</dbReference>
<evidence type="ECO:0000259" key="3">
    <source>
        <dbReference type="Pfam" id="PF00561"/>
    </source>
</evidence>
<dbReference type="InterPro" id="IPR000639">
    <property type="entry name" value="Epox_hydrolase-like"/>
</dbReference>
<gene>
    <name evidence="4" type="ORF">BKCO1_19000130</name>
</gene>
<dbReference type="Pfam" id="PF00561">
    <property type="entry name" value="Abhydrolase_1"/>
    <property type="match status" value="1"/>
</dbReference>
<comment type="similarity">
    <text evidence="2">Belongs to the AB hydrolase superfamily. Epoxide hydrolase family.</text>
</comment>
<dbReference type="OrthoDB" id="408373at2759"/>
<accession>A0A1J9R417</accession>
<evidence type="ECO:0000256" key="1">
    <source>
        <dbReference type="ARBA" id="ARBA00022801"/>
    </source>
</evidence>
<dbReference type="Gene3D" id="3.40.50.1820">
    <property type="entry name" value="alpha/beta hydrolase"/>
    <property type="match status" value="1"/>
</dbReference>
<dbReference type="InterPro" id="IPR000073">
    <property type="entry name" value="AB_hydrolase_1"/>
</dbReference>
<dbReference type="STRING" id="236234.A0A1J9R417"/>
<evidence type="ECO:0000313" key="4">
    <source>
        <dbReference type="EMBL" id="OJD34946.1"/>
    </source>
</evidence>
<evidence type="ECO:0000313" key="5">
    <source>
        <dbReference type="Proteomes" id="UP000183809"/>
    </source>
</evidence>
<dbReference type="AlphaFoldDB" id="A0A1J9R417"/>
<comment type="caution">
    <text evidence="4">The sequence shown here is derived from an EMBL/GenBank/DDBJ whole genome shotgun (WGS) entry which is preliminary data.</text>
</comment>
<sequence>MSLPEDGVADGSVDLPPLPLPEGITSRQIPDTACGLSFHILEAGFDPNRTKPLILLLHGYPELAYSWRKVMHPLSSAGFYVVAVDQRGYGRTTGWDHSPYSTVDLSQFTMTRLVGDMLVLISALGYTEVRCVVGHDFGAVSASLCALMRPDVFRSVVMMSHPFKPPPSLPFNTANLLPSEQAQGDTIVGRDVQGDLASLDPPRMHYKWYNSTPQAAQDWDNPPQGLKAFLRGYFHLKSADWTANKPHPLSEWNASELAKMPEYYVMPLSASMPDVVSSNMANEDARATEKWLSDEDVAVYAGEWERTGFQGALNWYRSQTDPKQTRDLQLFAGRKIDVPSKFVTGKADWGNYQVPGALESFPESCSDFRGVSFVDHAGHWPQQEQPTLVVEKILRFVTSL</sequence>
<dbReference type="GO" id="GO:0016787">
    <property type="term" value="F:hydrolase activity"/>
    <property type="evidence" value="ECO:0007669"/>
    <property type="project" value="UniProtKB-KW"/>
</dbReference>
<feature type="domain" description="AB hydrolase-1" evidence="3">
    <location>
        <begin position="52"/>
        <end position="198"/>
    </location>
</feature>
<dbReference type="PANTHER" id="PTHR43329">
    <property type="entry name" value="EPOXIDE HYDROLASE"/>
    <property type="match status" value="1"/>
</dbReference>